<keyword evidence="2" id="KW-1185">Reference proteome</keyword>
<gene>
    <name evidence="1" type="ORF">DHETER_LOCUS15089</name>
</gene>
<comment type="caution">
    <text evidence="1">The sequence shown here is derived from an EMBL/GenBank/DDBJ whole genome shotgun (WGS) entry which is preliminary data.</text>
</comment>
<name>A0ACA9QT78_9GLOM</name>
<proteinExistence type="predicted"/>
<protein>
    <submittedName>
        <fullName evidence="1">6883_t:CDS:1</fullName>
    </submittedName>
</protein>
<evidence type="ECO:0000313" key="2">
    <source>
        <dbReference type="Proteomes" id="UP000789702"/>
    </source>
</evidence>
<accession>A0ACA9QT78</accession>
<dbReference type="EMBL" id="CAJVPU010049824">
    <property type="protein sequence ID" value="CAG8758171.1"/>
    <property type="molecule type" value="Genomic_DNA"/>
</dbReference>
<dbReference type="Proteomes" id="UP000789702">
    <property type="component" value="Unassembled WGS sequence"/>
</dbReference>
<evidence type="ECO:0000313" key="1">
    <source>
        <dbReference type="EMBL" id="CAG8758171.1"/>
    </source>
</evidence>
<reference evidence="1" key="1">
    <citation type="submission" date="2021-06" db="EMBL/GenBank/DDBJ databases">
        <authorList>
            <person name="Kallberg Y."/>
            <person name="Tangrot J."/>
            <person name="Rosling A."/>
        </authorList>
    </citation>
    <scope>NUCLEOTIDE SEQUENCE</scope>
    <source>
        <strain evidence="1">IL203A</strain>
    </source>
</reference>
<organism evidence="1 2">
    <name type="scientific">Dentiscutata heterogama</name>
    <dbReference type="NCBI Taxonomy" id="1316150"/>
    <lineage>
        <taxon>Eukaryota</taxon>
        <taxon>Fungi</taxon>
        <taxon>Fungi incertae sedis</taxon>
        <taxon>Mucoromycota</taxon>
        <taxon>Glomeromycotina</taxon>
        <taxon>Glomeromycetes</taxon>
        <taxon>Diversisporales</taxon>
        <taxon>Gigasporaceae</taxon>
        <taxon>Dentiscutata</taxon>
    </lineage>
</organism>
<feature type="non-terminal residue" evidence="1">
    <location>
        <position position="66"/>
    </location>
</feature>
<sequence>LKLIKPSTQQPQQDLALSQDHKQQQNSLFSQETSNQTLSQKTTNTNNKSTKTNNTYSPCNTSKDLD</sequence>
<feature type="non-terminal residue" evidence="1">
    <location>
        <position position="1"/>
    </location>
</feature>